<dbReference type="EMBL" id="JAFBXE010000016">
    <property type="protein sequence ID" value="MBM2414490.1"/>
    <property type="molecule type" value="Genomic_DNA"/>
</dbReference>
<evidence type="ECO:0000313" key="4">
    <source>
        <dbReference type="Proteomes" id="UP000809440"/>
    </source>
</evidence>
<dbReference type="AlphaFoldDB" id="A0A9Q2RZ66"/>
<dbReference type="Proteomes" id="UP000809440">
    <property type="component" value="Unassembled WGS sequence"/>
</dbReference>
<gene>
    <name evidence="1" type="ORF">JQX41_19390</name>
    <name evidence="2" type="ORF">JQX48_19960</name>
</gene>
<evidence type="ECO:0000313" key="3">
    <source>
        <dbReference type="Proteomes" id="UP000755667"/>
    </source>
</evidence>
<name>A0A9Q2RZ66_9RHOB</name>
<protein>
    <submittedName>
        <fullName evidence="1">Uncharacterized protein</fullName>
    </submittedName>
</protein>
<evidence type="ECO:0000313" key="2">
    <source>
        <dbReference type="EMBL" id="MBM2419270.1"/>
    </source>
</evidence>
<sequence length="73" mass="7605">MTLKPLHRPDLTAKAAPPVFASVTAPAPLPGTISKDTSITPAAPPSAVQMQIKALLSEQALSLEADKQDRSDT</sequence>
<comment type="caution">
    <text evidence="1">The sequence shown here is derived from an EMBL/GenBank/DDBJ whole genome shotgun (WGS) entry which is preliminary data.</text>
</comment>
<dbReference type="RefSeq" id="WP_138487528.1">
    <property type="nucleotide sequence ID" value="NZ_JAFBWV010000016.1"/>
</dbReference>
<proteinExistence type="predicted"/>
<evidence type="ECO:0000313" key="1">
    <source>
        <dbReference type="EMBL" id="MBM2414490.1"/>
    </source>
</evidence>
<dbReference type="Proteomes" id="UP000755667">
    <property type="component" value="Unassembled WGS sequence"/>
</dbReference>
<dbReference type="EMBL" id="JAFBXF010000016">
    <property type="protein sequence ID" value="MBM2419270.1"/>
    <property type="molecule type" value="Genomic_DNA"/>
</dbReference>
<organism evidence="1 3">
    <name type="scientific">Marivita cryptomonadis</name>
    <dbReference type="NCBI Taxonomy" id="505252"/>
    <lineage>
        <taxon>Bacteria</taxon>
        <taxon>Pseudomonadati</taxon>
        <taxon>Pseudomonadota</taxon>
        <taxon>Alphaproteobacteria</taxon>
        <taxon>Rhodobacterales</taxon>
        <taxon>Roseobacteraceae</taxon>
        <taxon>Marivita</taxon>
    </lineage>
</organism>
<reference evidence="1 4" key="1">
    <citation type="submission" date="2021-01" db="EMBL/GenBank/DDBJ databases">
        <title>Diatom-associated Roseobacters Show Island Model of Population Structure.</title>
        <authorList>
            <person name="Qu L."/>
            <person name="Feng X."/>
            <person name="Chen Y."/>
            <person name="Li L."/>
            <person name="Wang X."/>
            <person name="Hu Z."/>
            <person name="Wang H."/>
            <person name="Luo H."/>
        </authorList>
    </citation>
    <scope>NUCLEOTIDE SEQUENCE</scope>
    <source>
        <strain evidence="2 4">CC28-63</strain>
        <strain evidence="1">CC28-69</strain>
    </source>
</reference>
<accession>A0A9Q2RZ66</accession>
<keyword evidence="4" id="KW-1185">Reference proteome</keyword>